<dbReference type="InterPro" id="IPR023214">
    <property type="entry name" value="HAD_sf"/>
</dbReference>
<accession>A0A1V6UDI9</accession>
<dbReference type="Gene3D" id="1.10.150.240">
    <property type="entry name" value="Putative phosphatase, domain 2"/>
    <property type="match status" value="1"/>
</dbReference>
<keyword evidence="1" id="KW-0378">Hydrolase</keyword>
<dbReference type="InterPro" id="IPR023198">
    <property type="entry name" value="PGP-like_dom2"/>
</dbReference>
<evidence type="ECO:0000313" key="3">
    <source>
        <dbReference type="Proteomes" id="UP000191500"/>
    </source>
</evidence>
<protein>
    <recommendedName>
        <fullName evidence="4">2-haloalkanoic acid dehalogenase</fullName>
    </recommendedName>
</protein>
<proteinExistence type="predicted"/>
<evidence type="ECO:0000256" key="1">
    <source>
        <dbReference type="ARBA" id="ARBA00022801"/>
    </source>
</evidence>
<dbReference type="InterPro" id="IPR036412">
    <property type="entry name" value="HAD-like_sf"/>
</dbReference>
<name>A0A1V6UDI9_9EURO</name>
<dbReference type="Gene3D" id="3.40.50.1000">
    <property type="entry name" value="HAD superfamily/HAD-like"/>
    <property type="match status" value="1"/>
</dbReference>
<reference evidence="3" key="1">
    <citation type="journal article" date="2017" name="Nat. Microbiol.">
        <title>Global analysis of biosynthetic gene clusters reveals vast potential of secondary metabolite production in Penicillium species.</title>
        <authorList>
            <person name="Nielsen J.C."/>
            <person name="Grijseels S."/>
            <person name="Prigent S."/>
            <person name="Ji B."/>
            <person name="Dainat J."/>
            <person name="Nielsen K.F."/>
            <person name="Frisvad J.C."/>
            <person name="Workman M."/>
            <person name="Nielsen J."/>
        </authorList>
    </citation>
    <scope>NUCLEOTIDE SEQUENCE [LARGE SCALE GENOMIC DNA]</scope>
    <source>
        <strain evidence="3">IBT 31321</strain>
    </source>
</reference>
<sequence length="282" mass="32319">MVAKRSRVTCIPRIRSVYQFNFIKSSVKRIMTISKKHAVFDVVGTCVSFDVFLDTIEKVLGPRLRAHAVSAKLFGFAWMQSSELESLMLHMSKRSVPYQEVFKALFYRVLYMSGIEDPRSFATDEERDICQDAYSKLELRPECHAMMEKLRKNGFTIWCLTTGDTERVGGYFKRAGFEMPPENLVSCHQFMKHDSASESPLDMVKPSMGSYKPMLDKFNTEDQKWFVAAHMWDVSAAVKAGFRGAYCSIYEKESCIEIFDTKMDVMADTLLEVADKMINATI</sequence>
<dbReference type="GO" id="GO:0016787">
    <property type="term" value="F:hydrolase activity"/>
    <property type="evidence" value="ECO:0007669"/>
    <property type="project" value="UniProtKB-KW"/>
</dbReference>
<evidence type="ECO:0000313" key="2">
    <source>
        <dbReference type="EMBL" id="OQE36309.1"/>
    </source>
</evidence>
<dbReference type="SUPFAM" id="SSF56784">
    <property type="entry name" value="HAD-like"/>
    <property type="match status" value="1"/>
</dbReference>
<dbReference type="PANTHER" id="PTHR43316:SF4">
    <property type="entry name" value="ACID DEHALOGENASE, PUTATIVE (AFU_ORTHOLOGUE AFUA_8G05870)-RELATED"/>
    <property type="match status" value="1"/>
</dbReference>
<dbReference type="Proteomes" id="UP000191500">
    <property type="component" value="Unassembled WGS sequence"/>
</dbReference>
<keyword evidence="3" id="KW-1185">Reference proteome</keyword>
<evidence type="ECO:0008006" key="4">
    <source>
        <dbReference type="Google" id="ProtNLM"/>
    </source>
</evidence>
<dbReference type="PANTHER" id="PTHR43316">
    <property type="entry name" value="HYDROLASE, HALOACID DELAHOGENASE-RELATED"/>
    <property type="match status" value="1"/>
</dbReference>
<organism evidence="2 3">
    <name type="scientific">Penicillium coprophilum</name>
    <dbReference type="NCBI Taxonomy" id="36646"/>
    <lineage>
        <taxon>Eukaryota</taxon>
        <taxon>Fungi</taxon>
        <taxon>Dikarya</taxon>
        <taxon>Ascomycota</taxon>
        <taxon>Pezizomycotina</taxon>
        <taxon>Eurotiomycetes</taxon>
        <taxon>Eurotiomycetidae</taxon>
        <taxon>Eurotiales</taxon>
        <taxon>Aspergillaceae</taxon>
        <taxon>Penicillium</taxon>
    </lineage>
</organism>
<comment type="caution">
    <text evidence="2">The sequence shown here is derived from an EMBL/GenBank/DDBJ whole genome shotgun (WGS) entry which is preliminary data.</text>
</comment>
<gene>
    <name evidence="2" type="ORF">PENCOP_c012G05264</name>
</gene>
<dbReference type="InterPro" id="IPR051540">
    <property type="entry name" value="S-2-haloacid_dehalogenase"/>
</dbReference>
<dbReference type="AlphaFoldDB" id="A0A1V6UDI9"/>
<dbReference type="EMBL" id="MDDG01000012">
    <property type="protein sequence ID" value="OQE36309.1"/>
    <property type="molecule type" value="Genomic_DNA"/>
</dbReference>